<evidence type="ECO:0000256" key="13">
    <source>
        <dbReference type="ARBA" id="ARBA00023237"/>
    </source>
</evidence>
<dbReference type="InterPro" id="IPR037066">
    <property type="entry name" value="Plug_dom_sf"/>
</dbReference>
<dbReference type="InterPro" id="IPR012910">
    <property type="entry name" value="Plug_dom"/>
</dbReference>
<evidence type="ECO:0000256" key="6">
    <source>
        <dbReference type="ARBA" id="ARBA00022692"/>
    </source>
</evidence>
<evidence type="ECO:0000256" key="8">
    <source>
        <dbReference type="ARBA" id="ARBA00023004"/>
    </source>
</evidence>
<dbReference type="STRING" id="121290.APY04_0056"/>
<evidence type="ECO:0000256" key="11">
    <source>
        <dbReference type="ARBA" id="ARBA00023136"/>
    </source>
</evidence>
<organism evidence="19 20">
    <name type="scientific">Hyphomicrobium sulfonivorans</name>
    <dbReference type="NCBI Taxonomy" id="121290"/>
    <lineage>
        <taxon>Bacteria</taxon>
        <taxon>Pseudomonadati</taxon>
        <taxon>Pseudomonadota</taxon>
        <taxon>Alphaproteobacteria</taxon>
        <taxon>Hyphomicrobiales</taxon>
        <taxon>Hyphomicrobiaceae</taxon>
        <taxon>Hyphomicrobium</taxon>
    </lineage>
</organism>
<evidence type="ECO:0000256" key="4">
    <source>
        <dbReference type="ARBA" id="ARBA00022452"/>
    </source>
</evidence>
<dbReference type="AlphaFoldDB" id="A0A109BQ29"/>
<dbReference type="FunFam" id="2.40.170.20:FF:000005">
    <property type="entry name" value="TonB-dependent siderophore receptor"/>
    <property type="match status" value="1"/>
</dbReference>
<keyword evidence="9" id="KW-0406">Ion transport</keyword>
<evidence type="ECO:0000256" key="9">
    <source>
        <dbReference type="ARBA" id="ARBA00023065"/>
    </source>
</evidence>
<evidence type="ECO:0000256" key="12">
    <source>
        <dbReference type="ARBA" id="ARBA00023170"/>
    </source>
</evidence>
<protein>
    <submittedName>
        <fullName evidence="19">Ferrichrome-iron receptor</fullName>
    </submittedName>
</protein>
<keyword evidence="3 14" id="KW-0813">Transport</keyword>
<dbReference type="PROSITE" id="PS52016">
    <property type="entry name" value="TONB_DEPENDENT_REC_3"/>
    <property type="match status" value="1"/>
</dbReference>
<dbReference type="Pfam" id="PF00593">
    <property type="entry name" value="TonB_dep_Rec_b-barrel"/>
    <property type="match status" value="1"/>
</dbReference>
<evidence type="ECO:0000256" key="5">
    <source>
        <dbReference type="ARBA" id="ARBA00022496"/>
    </source>
</evidence>
<evidence type="ECO:0000259" key="17">
    <source>
        <dbReference type="Pfam" id="PF00593"/>
    </source>
</evidence>
<dbReference type="InterPro" id="IPR036942">
    <property type="entry name" value="Beta-barrel_TonB_sf"/>
</dbReference>
<reference evidence="19 20" key="1">
    <citation type="submission" date="2015-10" db="EMBL/GenBank/DDBJ databases">
        <title>Transcriptomic analysis of a linuron degrading triple-species bacterial consortium.</title>
        <authorList>
            <person name="Albers P."/>
        </authorList>
    </citation>
    <scope>NUCLEOTIDE SEQUENCE [LARGE SCALE GENOMIC DNA]</scope>
    <source>
        <strain evidence="19 20">WDL6</strain>
    </source>
</reference>
<comment type="similarity">
    <text evidence="2 14 15">Belongs to the TonB-dependent receptor family.</text>
</comment>
<dbReference type="InterPro" id="IPR039426">
    <property type="entry name" value="TonB-dep_rcpt-like"/>
</dbReference>
<dbReference type="InterPro" id="IPR010105">
    <property type="entry name" value="TonB_sidphr_rcpt"/>
</dbReference>
<feature type="compositionally biased region" description="Basic and acidic residues" evidence="16">
    <location>
        <begin position="82"/>
        <end position="95"/>
    </location>
</feature>
<dbReference type="GO" id="GO:0038023">
    <property type="term" value="F:signaling receptor activity"/>
    <property type="evidence" value="ECO:0007669"/>
    <property type="project" value="InterPro"/>
</dbReference>
<feature type="compositionally biased region" description="Polar residues" evidence="16">
    <location>
        <begin position="101"/>
        <end position="119"/>
    </location>
</feature>
<evidence type="ECO:0000256" key="14">
    <source>
        <dbReference type="PROSITE-ProRule" id="PRU01360"/>
    </source>
</evidence>
<evidence type="ECO:0000256" key="7">
    <source>
        <dbReference type="ARBA" id="ARBA00022729"/>
    </source>
</evidence>
<comment type="caution">
    <text evidence="19">The sequence shown here is derived from an EMBL/GenBank/DDBJ whole genome shotgun (WGS) entry which is preliminary data.</text>
</comment>
<accession>A0A109BQ29</accession>
<dbReference type="EMBL" id="LMTR01000004">
    <property type="protein sequence ID" value="KWT72789.1"/>
    <property type="molecule type" value="Genomic_DNA"/>
</dbReference>
<evidence type="ECO:0000313" key="20">
    <source>
        <dbReference type="Proteomes" id="UP000059074"/>
    </source>
</evidence>
<keyword evidence="5" id="KW-0410">Iron transport</keyword>
<dbReference type="Gene3D" id="2.40.170.20">
    <property type="entry name" value="TonB-dependent receptor, beta-barrel domain"/>
    <property type="match status" value="1"/>
</dbReference>
<evidence type="ECO:0000256" key="1">
    <source>
        <dbReference type="ARBA" id="ARBA00004571"/>
    </source>
</evidence>
<dbReference type="Gene3D" id="2.170.130.10">
    <property type="entry name" value="TonB-dependent receptor, plug domain"/>
    <property type="match status" value="1"/>
</dbReference>
<dbReference type="PANTHER" id="PTHR32552:SF68">
    <property type="entry name" value="FERRICHROME OUTER MEMBRANE TRANSPORTER_PHAGE RECEPTOR"/>
    <property type="match status" value="1"/>
</dbReference>
<gene>
    <name evidence="19" type="ORF">APY04_0056</name>
</gene>
<keyword evidence="11 14" id="KW-0472">Membrane</keyword>
<dbReference type="GO" id="GO:0009279">
    <property type="term" value="C:cell outer membrane"/>
    <property type="evidence" value="ECO:0007669"/>
    <property type="project" value="UniProtKB-SubCell"/>
</dbReference>
<dbReference type="SUPFAM" id="SSF56935">
    <property type="entry name" value="Porins"/>
    <property type="match status" value="1"/>
</dbReference>
<keyword evidence="20" id="KW-1185">Reference proteome</keyword>
<evidence type="ECO:0000256" key="3">
    <source>
        <dbReference type="ARBA" id="ARBA00022448"/>
    </source>
</evidence>
<comment type="subcellular location">
    <subcellularLocation>
        <location evidence="1 14">Cell outer membrane</location>
        <topology evidence="1 14">Multi-pass membrane protein</topology>
    </subcellularLocation>
</comment>
<keyword evidence="8" id="KW-0408">Iron</keyword>
<dbReference type="Proteomes" id="UP000059074">
    <property type="component" value="Unassembled WGS sequence"/>
</dbReference>
<evidence type="ECO:0000259" key="18">
    <source>
        <dbReference type="Pfam" id="PF07715"/>
    </source>
</evidence>
<dbReference type="InterPro" id="IPR000531">
    <property type="entry name" value="Beta-barrel_TonB"/>
</dbReference>
<evidence type="ECO:0000256" key="16">
    <source>
        <dbReference type="SAM" id="MobiDB-lite"/>
    </source>
</evidence>
<dbReference type="Pfam" id="PF07715">
    <property type="entry name" value="Plug"/>
    <property type="match status" value="1"/>
</dbReference>
<dbReference type="GO" id="GO:0015344">
    <property type="term" value="F:siderophore uptake transmembrane transporter activity"/>
    <property type="evidence" value="ECO:0007669"/>
    <property type="project" value="TreeGrafter"/>
</dbReference>
<keyword evidence="10 15" id="KW-0798">TonB box</keyword>
<sequence length="763" mass="83326">MSSKSERARIACLARRSASLVAITSCLQFVVVTTASSQSAPEADLPPLVVQPATPKKAAPKKKPQAQAAQHTISPAPVPLARKTEDQRAPQDRNDPGTQGFVATQSSVATKTPGTVLTTPRSISTVTKAEIEERNAETVYQALQFSSGVNAYPFSGGYITREQAQVRGFLAYQYLDGLKQHDSNWGIEPYGLERVDVLKGPASMLYGQGSPGGLVAMTSKRPTDEPFTEVVLKAGTHDKLQAGFDFGGPIGSNGALSYRLTGMGRVADGLVDFTDNDRFFIAPAITFRPSNDTSFTLMASYQYDPNMTIQQPLPFAGTVVPGPNGQYISRDLFLGEPGYHDTDKRTLKIGYEFRHRFNETWSIEQNAAYRHIDITLQEMQGSGVVAGTTAARNMFMAEYTIETYQVDTRMRAEFETGFIKHNLAFGIDYANIPNYQGVALNRTNYFLDLYNPVYGQPMGANPFIQKRYQDFEQAGAYIIDTITAGNLTVVAGLRHDRAKSAQQTQAYSAALGGFTNPPYIPKDDSANTVQLGASYELPGGFAPYVSYSESFFPTPGNNLFGVPFEPTTGEQYEAGIKYQPIGINALFTAAVFDLSQQNVLTADPTTPGNRIQIGEVNSKGFELEGRGSLGNGWSFAANYTYLDAQTADTKKTPIYLAKHQAALWASYAFDEGALRGVMLGGGVRYLGETNGNAANTFKVPSFTLYDAAVHYDLGVLSNAFDNWRLSLNAKNLTDERYVTNCESLTSCYYGEGRAVDVTLRMRY</sequence>
<name>A0A109BQ29_HYPSL</name>
<keyword evidence="12 19" id="KW-0675">Receptor</keyword>
<dbReference type="PANTHER" id="PTHR32552">
    <property type="entry name" value="FERRICHROME IRON RECEPTOR-RELATED"/>
    <property type="match status" value="1"/>
</dbReference>
<dbReference type="OrthoDB" id="9760333at2"/>
<proteinExistence type="inferred from homology"/>
<evidence type="ECO:0000256" key="2">
    <source>
        <dbReference type="ARBA" id="ARBA00009810"/>
    </source>
</evidence>
<evidence type="ECO:0000256" key="10">
    <source>
        <dbReference type="ARBA" id="ARBA00023077"/>
    </source>
</evidence>
<keyword evidence="7" id="KW-0732">Signal</keyword>
<dbReference type="RefSeq" id="WP_083509363.1">
    <property type="nucleotide sequence ID" value="NZ_LMTR01000004.1"/>
</dbReference>
<keyword evidence="6 14" id="KW-0812">Transmembrane</keyword>
<feature type="domain" description="TonB-dependent receptor-like beta-barrel" evidence="17">
    <location>
        <begin position="297"/>
        <end position="732"/>
    </location>
</feature>
<dbReference type="PATRIC" id="fig|121290.4.peg.830"/>
<feature type="domain" description="TonB-dependent receptor plug" evidence="18">
    <location>
        <begin position="117"/>
        <end position="213"/>
    </location>
</feature>
<dbReference type="GO" id="GO:0015891">
    <property type="term" value="P:siderophore transport"/>
    <property type="evidence" value="ECO:0007669"/>
    <property type="project" value="InterPro"/>
</dbReference>
<keyword evidence="13 14" id="KW-0998">Cell outer membrane</keyword>
<keyword evidence="4 14" id="KW-1134">Transmembrane beta strand</keyword>
<evidence type="ECO:0000256" key="15">
    <source>
        <dbReference type="RuleBase" id="RU003357"/>
    </source>
</evidence>
<dbReference type="NCBIfam" id="TIGR01783">
    <property type="entry name" value="TonB-siderophor"/>
    <property type="match status" value="1"/>
</dbReference>
<feature type="region of interest" description="Disordered" evidence="16">
    <location>
        <begin position="54"/>
        <end position="119"/>
    </location>
</feature>
<dbReference type="CDD" id="cd01347">
    <property type="entry name" value="ligand_gated_channel"/>
    <property type="match status" value="1"/>
</dbReference>
<evidence type="ECO:0000313" key="19">
    <source>
        <dbReference type="EMBL" id="KWT72789.1"/>
    </source>
</evidence>